<dbReference type="Proteomes" id="UP000821865">
    <property type="component" value="Chromosome 1"/>
</dbReference>
<accession>A0ACB8DZJ7</accession>
<dbReference type="EMBL" id="CM023470">
    <property type="protein sequence ID" value="KAH7979773.1"/>
    <property type="molecule type" value="Genomic_DNA"/>
</dbReference>
<gene>
    <name evidence="1" type="ORF">HPB49_010955</name>
</gene>
<name>A0ACB8DZJ7_DERSI</name>
<reference evidence="1" key="1">
    <citation type="submission" date="2020-05" db="EMBL/GenBank/DDBJ databases">
        <title>Large-scale comparative analyses of tick genomes elucidate their genetic diversity and vector capacities.</title>
        <authorList>
            <person name="Jia N."/>
            <person name="Wang J."/>
            <person name="Shi W."/>
            <person name="Du L."/>
            <person name="Sun Y."/>
            <person name="Zhan W."/>
            <person name="Jiang J."/>
            <person name="Wang Q."/>
            <person name="Zhang B."/>
            <person name="Ji P."/>
            <person name="Sakyi L.B."/>
            <person name="Cui X."/>
            <person name="Yuan T."/>
            <person name="Jiang B."/>
            <person name="Yang W."/>
            <person name="Lam T.T.-Y."/>
            <person name="Chang Q."/>
            <person name="Ding S."/>
            <person name="Wang X."/>
            <person name="Zhu J."/>
            <person name="Ruan X."/>
            <person name="Zhao L."/>
            <person name="Wei J."/>
            <person name="Que T."/>
            <person name="Du C."/>
            <person name="Cheng J."/>
            <person name="Dai P."/>
            <person name="Han X."/>
            <person name="Huang E."/>
            <person name="Gao Y."/>
            <person name="Liu J."/>
            <person name="Shao H."/>
            <person name="Ye R."/>
            <person name="Li L."/>
            <person name="Wei W."/>
            <person name="Wang X."/>
            <person name="Wang C."/>
            <person name="Yang T."/>
            <person name="Huo Q."/>
            <person name="Li W."/>
            <person name="Guo W."/>
            <person name="Chen H."/>
            <person name="Zhou L."/>
            <person name="Ni X."/>
            <person name="Tian J."/>
            <person name="Zhou Y."/>
            <person name="Sheng Y."/>
            <person name="Liu T."/>
            <person name="Pan Y."/>
            <person name="Xia L."/>
            <person name="Li J."/>
            <person name="Zhao F."/>
            <person name="Cao W."/>
        </authorList>
    </citation>
    <scope>NUCLEOTIDE SEQUENCE</scope>
    <source>
        <strain evidence="1">Dsil-2018</strain>
    </source>
</reference>
<evidence type="ECO:0000313" key="1">
    <source>
        <dbReference type="EMBL" id="KAH7979773.1"/>
    </source>
</evidence>
<keyword evidence="2" id="KW-1185">Reference proteome</keyword>
<evidence type="ECO:0000313" key="2">
    <source>
        <dbReference type="Proteomes" id="UP000821865"/>
    </source>
</evidence>
<organism evidence="1 2">
    <name type="scientific">Dermacentor silvarum</name>
    <name type="common">Tick</name>
    <dbReference type="NCBI Taxonomy" id="543639"/>
    <lineage>
        <taxon>Eukaryota</taxon>
        <taxon>Metazoa</taxon>
        <taxon>Ecdysozoa</taxon>
        <taxon>Arthropoda</taxon>
        <taxon>Chelicerata</taxon>
        <taxon>Arachnida</taxon>
        <taxon>Acari</taxon>
        <taxon>Parasitiformes</taxon>
        <taxon>Ixodida</taxon>
        <taxon>Ixodoidea</taxon>
        <taxon>Ixodidae</taxon>
        <taxon>Rhipicephalinae</taxon>
        <taxon>Dermacentor</taxon>
    </lineage>
</organism>
<comment type="caution">
    <text evidence="1">The sequence shown here is derived from an EMBL/GenBank/DDBJ whole genome shotgun (WGS) entry which is preliminary data.</text>
</comment>
<sequence>MCRKGYYAESCMFICDADMRILTVYPMRPGSNHDSFVWRTTWLRRRFQVGRIANPCVYLIGYSGYPLYPWLLTPAEGKYNTPHATLRSVVERCIGLFMSRFRCLQRSLPQASSILSVLFFLSTVTPRLPGFPLPVRLRLDKRLYPPLHPSLTVPEDRLLRHIQMNALITPSRLFLYRYRVDPSCPNCPSTYADLAHCLFHCPAAQQSHSYPPPSLSITTWLDWLGAEGEEEQRRLAAQAVEMLGL</sequence>
<proteinExistence type="predicted"/>
<protein>
    <submittedName>
        <fullName evidence="1">Uncharacterized protein</fullName>
    </submittedName>
</protein>